<keyword evidence="9" id="KW-1185">Reference proteome</keyword>
<keyword evidence="5" id="KW-0418">Kinase</keyword>
<dbReference type="InterPro" id="IPR050736">
    <property type="entry name" value="Sensor_HK_Regulatory"/>
</dbReference>
<evidence type="ECO:0000256" key="3">
    <source>
        <dbReference type="ARBA" id="ARBA00022553"/>
    </source>
</evidence>
<evidence type="ECO:0000256" key="5">
    <source>
        <dbReference type="ARBA" id="ARBA00022777"/>
    </source>
</evidence>
<dbReference type="Gene3D" id="3.30.450.20">
    <property type="entry name" value="PAS domain"/>
    <property type="match status" value="1"/>
</dbReference>
<reference evidence="8 9" key="1">
    <citation type="journal article" date="2019" name="Int. J. Syst. Evol. Microbiol.">
        <title>The Global Catalogue of Microorganisms (GCM) 10K type strain sequencing project: providing services to taxonomists for standard genome sequencing and annotation.</title>
        <authorList>
            <consortium name="The Broad Institute Genomics Platform"/>
            <consortium name="The Broad Institute Genome Sequencing Center for Infectious Disease"/>
            <person name="Wu L."/>
            <person name="Ma J."/>
        </authorList>
    </citation>
    <scope>NUCLEOTIDE SEQUENCE [LARGE SCALE GENOMIC DNA]</scope>
    <source>
        <strain evidence="8 9">JCM 15089</strain>
    </source>
</reference>
<proteinExistence type="predicted"/>
<dbReference type="PROSITE" id="PS50109">
    <property type="entry name" value="HIS_KIN"/>
    <property type="match status" value="1"/>
</dbReference>
<dbReference type="InterPro" id="IPR003661">
    <property type="entry name" value="HisK_dim/P_dom"/>
</dbReference>
<evidence type="ECO:0000256" key="2">
    <source>
        <dbReference type="ARBA" id="ARBA00012438"/>
    </source>
</evidence>
<comment type="catalytic activity">
    <reaction evidence="1">
        <text>ATP + protein L-histidine = ADP + protein N-phospho-L-histidine.</text>
        <dbReference type="EC" id="2.7.13.3"/>
    </reaction>
</comment>
<dbReference type="Proteomes" id="UP001499951">
    <property type="component" value="Unassembled WGS sequence"/>
</dbReference>
<dbReference type="PANTHER" id="PTHR43711">
    <property type="entry name" value="TWO-COMPONENT HISTIDINE KINASE"/>
    <property type="match status" value="1"/>
</dbReference>
<evidence type="ECO:0000256" key="1">
    <source>
        <dbReference type="ARBA" id="ARBA00000085"/>
    </source>
</evidence>
<evidence type="ECO:0000313" key="9">
    <source>
        <dbReference type="Proteomes" id="UP001499951"/>
    </source>
</evidence>
<dbReference type="InterPro" id="IPR036890">
    <property type="entry name" value="HATPase_C_sf"/>
</dbReference>
<dbReference type="EMBL" id="BAAADD010000003">
    <property type="protein sequence ID" value="GAA0567122.1"/>
    <property type="molecule type" value="Genomic_DNA"/>
</dbReference>
<dbReference type="Pfam" id="PF00512">
    <property type="entry name" value="HisKA"/>
    <property type="match status" value="1"/>
</dbReference>
<dbReference type="SMART" id="SM00388">
    <property type="entry name" value="HisKA"/>
    <property type="match status" value="1"/>
</dbReference>
<dbReference type="PRINTS" id="PR00344">
    <property type="entry name" value="BCTRLSENSOR"/>
</dbReference>
<dbReference type="InterPro" id="IPR004358">
    <property type="entry name" value="Sig_transdc_His_kin-like_C"/>
</dbReference>
<dbReference type="EC" id="2.7.13.3" evidence="2"/>
<gene>
    <name evidence="8" type="ORF">GCM10008942_14530</name>
</gene>
<evidence type="ECO:0000259" key="7">
    <source>
        <dbReference type="PROSITE" id="PS50109"/>
    </source>
</evidence>
<dbReference type="InterPro" id="IPR036097">
    <property type="entry name" value="HisK_dim/P_sf"/>
</dbReference>
<dbReference type="Gene3D" id="3.30.565.10">
    <property type="entry name" value="Histidine kinase-like ATPase, C-terminal domain"/>
    <property type="match status" value="1"/>
</dbReference>
<keyword evidence="4" id="KW-0808">Transferase</keyword>
<accession>A0ABN1EI80</accession>
<sequence length="535" mass="58030">MNAALTRADRNTPVSLDDVVAPSVMEALHCLRVAITVFDAEERLIFANDHFGYMFRSLPFREALVGRRYEDIIRLEAGEIADGPARQDIDELIASRRASLFHGDYAPRDLPLSDGRIIEVKTRKTPNGGWIILWSDVTLARHNLEHLRAAIALSADAFAFYDRYDRLTLCNDEYAALNGVTSPDAIKGFGFNDLVERIANTTVAAPDRAAWIEKRHELHRVPAGAMTMVLSDGTAYVMRDRAAADGGRIVVFTDVTEHHRVEKALAEQARTLADTRKALAASKARSDAQANYLADLANKLDQTAASADSTKKTLLRTMSHELKTPLNAIIGFSDLLGTLADSASPDQIREYAGLIHTGGNNLLRMLNQIMDLTKISAGRYEMSRQPLDAALSLWTLKDRFDGAAAAKSIAIEIDDSENGLVVEVDESAYNTMLGNLVENAVNFTPDGGTVRLKAARDGDAIRISVTDSGPGVAEQDLTRILEPFEQGGRSTTDHPAGAGLGLTLVKALCEMHRGTLTLTSAPGQGLTASVVLPAK</sequence>
<evidence type="ECO:0000313" key="8">
    <source>
        <dbReference type="EMBL" id="GAA0567122.1"/>
    </source>
</evidence>
<dbReference type="InterPro" id="IPR035965">
    <property type="entry name" value="PAS-like_dom_sf"/>
</dbReference>
<comment type="caution">
    <text evidence="8">The sequence shown here is derived from an EMBL/GenBank/DDBJ whole genome shotgun (WGS) entry which is preliminary data.</text>
</comment>
<evidence type="ECO:0000256" key="6">
    <source>
        <dbReference type="ARBA" id="ARBA00023012"/>
    </source>
</evidence>
<dbReference type="Pfam" id="PF12860">
    <property type="entry name" value="PAS_7"/>
    <property type="match status" value="2"/>
</dbReference>
<keyword evidence="3" id="KW-0597">Phosphoprotein</keyword>
<keyword evidence="6" id="KW-0902">Two-component regulatory system</keyword>
<name>A0ABN1EI80_9PROT</name>
<feature type="domain" description="Histidine kinase" evidence="7">
    <location>
        <begin position="317"/>
        <end position="535"/>
    </location>
</feature>
<dbReference type="CDD" id="cd00082">
    <property type="entry name" value="HisKA"/>
    <property type="match status" value="1"/>
</dbReference>
<dbReference type="SMART" id="SM00387">
    <property type="entry name" value="HATPase_c"/>
    <property type="match status" value="1"/>
</dbReference>
<dbReference type="SUPFAM" id="SSF55785">
    <property type="entry name" value="PYP-like sensor domain (PAS domain)"/>
    <property type="match status" value="1"/>
</dbReference>
<dbReference type="PANTHER" id="PTHR43711:SF1">
    <property type="entry name" value="HISTIDINE KINASE 1"/>
    <property type="match status" value="1"/>
</dbReference>
<protein>
    <recommendedName>
        <fullName evidence="2">histidine kinase</fullName>
        <ecNumber evidence="2">2.7.13.3</ecNumber>
    </recommendedName>
</protein>
<dbReference type="InterPro" id="IPR005467">
    <property type="entry name" value="His_kinase_dom"/>
</dbReference>
<dbReference type="Pfam" id="PF02518">
    <property type="entry name" value="HATPase_c"/>
    <property type="match status" value="1"/>
</dbReference>
<evidence type="ECO:0000256" key="4">
    <source>
        <dbReference type="ARBA" id="ARBA00022679"/>
    </source>
</evidence>
<organism evidence="8 9">
    <name type="scientific">Rhizomicrobium electricum</name>
    <dbReference type="NCBI Taxonomy" id="480070"/>
    <lineage>
        <taxon>Bacteria</taxon>
        <taxon>Pseudomonadati</taxon>
        <taxon>Pseudomonadota</taxon>
        <taxon>Alphaproteobacteria</taxon>
        <taxon>Micropepsales</taxon>
        <taxon>Micropepsaceae</taxon>
        <taxon>Rhizomicrobium</taxon>
    </lineage>
</organism>
<dbReference type="SUPFAM" id="SSF47384">
    <property type="entry name" value="Homodimeric domain of signal transducing histidine kinase"/>
    <property type="match status" value="1"/>
</dbReference>
<dbReference type="SUPFAM" id="SSF55874">
    <property type="entry name" value="ATPase domain of HSP90 chaperone/DNA topoisomerase II/histidine kinase"/>
    <property type="match status" value="1"/>
</dbReference>
<dbReference type="InterPro" id="IPR003594">
    <property type="entry name" value="HATPase_dom"/>
</dbReference>
<dbReference type="RefSeq" id="WP_166933020.1">
    <property type="nucleotide sequence ID" value="NZ_BAAADD010000003.1"/>
</dbReference>
<dbReference type="Gene3D" id="1.10.287.130">
    <property type="match status" value="1"/>
</dbReference>